<accession>A0A6P8J088</accession>
<dbReference type="InterPro" id="IPR016024">
    <property type="entry name" value="ARM-type_fold"/>
</dbReference>
<protein>
    <recommendedName>
        <fullName evidence="4">Protein unc-45 homolog B</fullName>
    </recommendedName>
</protein>
<dbReference type="PANTHER" id="PTHR45994:SF1">
    <property type="entry name" value="FI21225P1"/>
    <property type="match status" value="1"/>
</dbReference>
<organism evidence="13 14">
    <name type="scientific">Actinia tenebrosa</name>
    <name type="common">Australian red waratah sea anemone</name>
    <dbReference type="NCBI Taxonomy" id="6105"/>
    <lineage>
        <taxon>Eukaryota</taxon>
        <taxon>Metazoa</taxon>
        <taxon>Cnidaria</taxon>
        <taxon>Anthozoa</taxon>
        <taxon>Hexacorallia</taxon>
        <taxon>Actiniaria</taxon>
        <taxon>Actiniidae</taxon>
        <taxon>Actinia</taxon>
    </lineage>
</organism>
<dbReference type="SMART" id="SM00028">
    <property type="entry name" value="TPR"/>
    <property type="match status" value="4"/>
</dbReference>
<evidence type="ECO:0000259" key="12">
    <source>
        <dbReference type="Pfam" id="PF11701"/>
    </source>
</evidence>
<dbReference type="SUPFAM" id="SSF48452">
    <property type="entry name" value="TPR-like"/>
    <property type="match status" value="1"/>
</dbReference>
<keyword evidence="13" id="KW-1185">Reference proteome</keyword>
<dbReference type="InParanoid" id="A0A6P8J088"/>
<dbReference type="PROSITE" id="PS50005">
    <property type="entry name" value="TPR"/>
    <property type="match status" value="1"/>
</dbReference>
<evidence type="ECO:0000256" key="6">
    <source>
        <dbReference type="ARBA" id="ARBA00022490"/>
    </source>
</evidence>
<dbReference type="GO" id="GO:0048471">
    <property type="term" value="C:perinuclear region of cytoplasm"/>
    <property type="evidence" value="ECO:0007669"/>
    <property type="project" value="UniProtKB-SubCell"/>
</dbReference>
<evidence type="ECO:0000256" key="11">
    <source>
        <dbReference type="PROSITE-ProRule" id="PRU00339"/>
    </source>
</evidence>
<reference evidence="14" key="1">
    <citation type="submission" date="2025-08" db="UniProtKB">
        <authorList>
            <consortium name="RefSeq"/>
        </authorList>
    </citation>
    <scope>IDENTIFICATION</scope>
</reference>
<dbReference type="GO" id="GO:0031672">
    <property type="term" value="C:A band"/>
    <property type="evidence" value="ECO:0007669"/>
    <property type="project" value="UniProtKB-SubCell"/>
</dbReference>
<dbReference type="FunCoup" id="A0A6P8J088">
    <property type="interactions" value="3149"/>
</dbReference>
<keyword evidence="7" id="KW-0517">Myogenesis</keyword>
<dbReference type="KEGG" id="aten:116306886"/>
<dbReference type="SUPFAM" id="SSF48371">
    <property type="entry name" value="ARM repeat"/>
    <property type="match status" value="2"/>
</dbReference>
<keyword evidence="10" id="KW-0143">Chaperone</keyword>
<evidence type="ECO:0000256" key="2">
    <source>
        <dbReference type="ARBA" id="ARBA00004216"/>
    </source>
</evidence>
<comment type="subcellular location">
    <subcellularLocation>
        <location evidence="1">Cytoplasm</location>
        <location evidence="1">Myofibril</location>
        <location evidence="1">Sarcomere</location>
        <location evidence="1">A band</location>
    </subcellularLocation>
    <subcellularLocation>
        <location evidence="2">Cytoplasm</location>
        <location evidence="2">Myofibril</location>
        <location evidence="2">Sarcomere</location>
        <location evidence="2">Z line</location>
    </subcellularLocation>
    <subcellularLocation>
        <location evidence="3">Cytoplasm</location>
        <location evidence="3">Perinuclear region</location>
    </subcellularLocation>
</comment>
<dbReference type="Gene3D" id="1.25.10.10">
    <property type="entry name" value="Leucine-rich Repeat Variant"/>
    <property type="match status" value="2"/>
</dbReference>
<dbReference type="GO" id="GO:0030154">
    <property type="term" value="P:cell differentiation"/>
    <property type="evidence" value="ECO:0007669"/>
    <property type="project" value="UniProtKB-KW"/>
</dbReference>
<keyword evidence="5" id="KW-0217">Developmental protein</keyword>
<evidence type="ECO:0000256" key="3">
    <source>
        <dbReference type="ARBA" id="ARBA00004556"/>
    </source>
</evidence>
<dbReference type="GeneID" id="116306886"/>
<proteinExistence type="predicted"/>
<keyword evidence="9 11" id="KW-0802">TPR repeat</keyword>
<dbReference type="Gene3D" id="1.25.40.10">
    <property type="entry name" value="Tetratricopeptide repeat domain"/>
    <property type="match status" value="1"/>
</dbReference>
<evidence type="ECO:0000256" key="4">
    <source>
        <dbReference type="ARBA" id="ARBA00020768"/>
    </source>
</evidence>
<dbReference type="RefSeq" id="XP_031572877.1">
    <property type="nucleotide sequence ID" value="XM_031717017.1"/>
</dbReference>
<feature type="domain" description="UNC-45/Cro1/She4 central" evidence="12">
    <location>
        <begin position="346"/>
        <end position="509"/>
    </location>
</feature>
<dbReference type="GO" id="GO:0030018">
    <property type="term" value="C:Z disc"/>
    <property type="evidence" value="ECO:0007669"/>
    <property type="project" value="UniProtKB-SubCell"/>
</dbReference>
<dbReference type="GO" id="GO:0007517">
    <property type="term" value="P:muscle organ development"/>
    <property type="evidence" value="ECO:0007669"/>
    <property type="project" value="UniProtKB-KW"/>
</dbReference>
<dbReference type="GO" id="GO:0051879">
    <property type="term" value="F:Hsp90 protein binding"/>
    <property type="evidence" value="ECO:0007669"/>
    <property type="project" value="TreeGrafter"/>
</dbReference>
<dbReference type="OrthoDB" id="199930at2759"/>
<feature type="repeat" description="TPR" evidence="11">
    <location>
        <begin position="9"/>
        <end position="42"/>
    </location>
</feature>
<evidence type="ECO:0000313" key="14">
    <source>
        <dbReference type="RefSeq" id="XP_031572877.1"/>
    </source>
</evidence>
<evidence type="ECO:0000256" key="10">
    <source>
        <dbReference type="ARBA" id="ARBA00023186"/>
    </source>
</evidence>
<evidence type="ECO:0000313" key="13">
    <source>
        <dbReference type="Proteomes" id="UP000515163"/>
    </source>
</evidence>
<dbReference type="InterPro" id="IPR011990">
    <property type="entry name" value="TPR-like_helical_dom_sf"/>
</dbReference>
<name>A0A6P8J088_ACTTE</name>
<evidence type="ECO:0000256" key="7">
    <source>
        <dbReference type="ARBA" id="ARBA00022541"/>
    </source>
</evidence>
<evidence type="ECO:0000256" key="9">
    <source>
        <dbReference type="ARBA" id="ARBA00022803"/>
    </source>
</evidence>
<dbReference type="Pfam" id="PF11701">
    <property type="entry name" value="UNC45-central"/>
    <property type="match status" value="1"/>
</dbReference>
<dbReference type="InterPro" id="IPR024660">
    <property type="entry name" value="UCS_central_dom"/>
</dbReference>
<dbReference type="SMART" id="SM00185">
    <property type="entry name" value="ARM"/>
    <property type="match status" value="6"/>
</dbReference>
<dbReference type="Proteomes" id="UP000515163">
    <property type="component" value="Unplaced"/>
</dbReference>
<dbReference type="AlphaFoldDB" id="A0A6P8J088"/>
<evidence type="ECO:0000256" key="5">
    <source>
        <dbReference type="ARBA" id="ARBA00022473"/>
    </source>
</evidence>
<keyword evidence="6" id="KW-0963">Cytoplasm</keyword>
<evidence type="ECO:0000256" key="8">
    <source>
        <dbReference type="ARBA" id="ARBA00022782"/>
    </source>
</evidence>
<gene>
    <name evidence="14" type="primary">LOC116306886</name>
</gene>
<sequence>MAEEFHQNALALKEEGNDYFKKGDYEAALVNYTKALNLYSSGDKDKERLQDKATVLKNRAACHLKLENYEDTVEDCTNALEVLVNDSKALYRRCQALEHLGRLEEAFKDIHTLTRIERKNSSFQVVLRRLGSQLQAKSEKVRTTDGLVSEMFTSLFGDKDTEERKKKALKNLVILSKEEAGAQKIFQGGEGVKQIISLLNTNSEEQIVAGLLVLKGLCTKSSSRASAVLHQVTMEKCSAFLESPSADVCKATVAVLHAALDSLSDMPTLTDDLKQWYNTKGYSPPLPFKLVNEDENKAIVSHLLLAIRNEKVTAVCRDECIDAFVKTFPKNKLLVLMFMEMKGLALVLEVAAMAAPLLSEDKRTLQVSENTRMHISVLLASTWDSLGHDDKNRGSFTSDVEAVIMKFMKQTNVQSHIEGCTALCALIQGCQESASSLLKSDEITNLIVALSTKEGLEIQIVAAETLALATSDKTLCSTLGEAGLASLKHLYHLKNDRVRVRALVGLCKLGTTGGGSAEDQTFAEGATLKLYKSVQGFLTKSKNEMELRKWAAEGLSFLSMDAEVKEEFINDNTALHALIDLTKCEDSSLLYGVCQTLVNLTNTFDKPEIPDEMKKLGEFAKVKMPKLAEKDGEEYVKRRIDILVKEGIVSSLVQLCNTESLASREMIARVFCGIVTHEEHRGITVQQGGVKALLSLAEKNTEKGMDQAVQALAKIAISLNPEFAFPGHKSFGLIRPLIKMLHPSKRGLAQFEALLALTNLAQLNDDVRKQIIKQKGIPDIEMLMFDEDEMLKRAATECMCNMILCEEVSKMYENEDSPTERVKLMTCYSGEEDVALKRAASGALAMLTASEKVCRQVVKVNPWLDIVKELLLSDKTELKFRGVYIVNNMMAANKEIATKLVESEVLEILMVLSKETTPEMEQIHKTAENALSKAVEWELIKPSKV</sequence>
<dbReference type="InterPro" id="IPR011989">
    <property type="entry name" value="ARM-like"/>
</dbReference>
<keyword evidence="8" id="KW-0221">Differentiation</keyword>
<dbReference type="PANTHER" id="PTHR45994">
    <property type="entry name" value="FI21225P1"/>
    <property type="match status" value="1"/>
</dbReference>
<dbReference type="InterPro" id="IPR019734">
    <property type="entry name" value="TPR_rpt"/>
</dbReference>
<evidence type="ECO:0000256" key="1">
    <source>
        <dbReference type="ARBA" id="ARBA00004161"/>
    </source>
</evidence>
<dbReference type="InterPro" id="IPR000225">
    <property type="entry name" value="Armadillo"/>
</dbReference>